<dbReference type="KEGG" id="mas:Mahau_0448"/>
<name>F3ZYR7_MAHA5</name>
<dbReference type="SUPFAM" id="SSF55469">
    <property type="entry name" value="FMN-dependent nitroreductase-like"/>
    <property type="match status" value="1"/>
</dbReference>
<sequence length="192" mass="21686">MSVYDIILQRRTIRKFQQKPISRDTLHKLLNAARVAPSASNMQPLKYLVVDEPALVDAVFQTTSWANYLEGKGTPSSNEKPVVYIIVLADKDIREDGYAIDIGLALENLILTAWEEGIGCCIQGSIDRDKIKALFTIPDKYVITDAVAMGYRAEQPVLEDAQGDDIKYYKDENGVLHVPKRKLENITFWNKI</sequence>
<evidence type="ECO:0000313" key="4">
    <source>
        <dbReference type="EMBL" id="AEE95662.1"/>
    </source>
</evidence>
<dbReference type="InterPro" id="IPR023312">
    <property type="entry name" value="Put_nitroreductase_C_bac"/>
</dbReference>
<evidence type="ECO:0000256" key="2">
    <source>
        <dbReference type="ARBA" id="ARBA00023002"/>
    </source>
</evidence>
<gene>
    <name evidence="4" type="ordered locus">Mahau_0448</name>
</gene>
<dbReference type="RefSeq" id="WP_013780095.1">
    <property type="nucleotide sequence ID" value="NC_015520.1"/>
</dbReference>
<accession>F3ZYR7</accession>
<keyword evidence="5" id="KW-1185">Reference proteome</keyword>
<dbReference type="PANTHER" id="PTHR43673">
    <property type="entry name" value="NAD(P)H NITROREDUCTASE YDGI-RELATED"/>
    <property type="match status" value="1"/>
</dbReference>
<dbReference type="GO" id="GO:0016491">
    <property type="term" value="F:oxidoreductase activity"/>
    <property type="evidence" value="ECO:0007669"/>
    <property type="project" value="UniProtKB-KW"/>
</dbReference>
<reference evidence="4 5" key="2">
    <citation type="journal article" date="2011" name="Stand. Genomic Sci.">
        <title>Complete genome sequence of Mahella australiensis type strain (50-1 BON).</title>
        <authorList>
            <person name="Sikorski J."/>
            <person name="Teshima H."/>
            <person name="Nolan M."/>
            <person name="Lucas S."/>
            <person name="Hammon N."/>
            <person name="Deshpande S."/>
            <person name="Cheng J.F."/>
            <person name="Pitluck S."/>
            <person name="Liolios K."/>
            <person name="Pagani I."/>
            <person name="Ivanova N."/>
            <person name="Huntemann M."/>
            <person name="Mavromatis K."/>
            <person name="Ovchinikova G."/>
            <person name="Pati A."/>
            <person name="Tapia R."/>
            <person name="Han C."/>
            <person name="Goodwin L."/>
            <person name="Chen A."/>
            <person name="Palaniappan K."/>
            <person name="Land M."/>
            <person name="Hauser L."/>
            <person name="Ngatchou-Djao O.D."/>
            <person name="Rohde M."/>
            <person name="Pukall R."/>
            <person name="Spring S."/>
            <person name="Abt B."/>
            <person name="Goker M."/>
            <person name="Detter J.C."/>
            <person name="Woyke T."/>
            <person name="Bristow J."/>
            <person name="Markowitz V."/>
            <person name="Hugenholtz P."/>
            <person name="Eisen J.A."/>
            <person name="Kyrpides N.C."/>
            <person name="Klenk H.P."/>
            <person name="Lapidus A."/>
        </authorList>
    </citation>
    <scope>NUCLEOTIDE SEQUENCE [LARGE SCALE GENOMIC DNA]</scope>
    <source>
        <strain evidence="5">DSM 15567 / CIP 107919 / 50-1 BON</strain>
    </source>
</reference>
<dbReference type="PANTHER" id="PTHR43673:SF10">
    <property type="entry name" value="NADH DEHYDROGENASE_NAD(P)H NITROREDUCTASE XCC3605-RELATED"/>
    <property type="match status" value="1"/>
</dbReference>
<proteinExistence type="inferred from homology"/>
<dbReference type="Gene3D" id="3.40.109.10">
    <property type="entry name" value="NADH Oxidase"/>
    <property type="match status" value="1"/>
</dbReference>
<keyword evidence="2" id="KW-0560">Oxidoreductase</keyword>
<dbReference type="EMBL" id="CP002360">
    <property type="protein sequence ID" value="AEE95662.1"/>
    <property type="molecule type" value="Genomic_DNA"/>
</dbReference>
<organism evidence="4 5">
    <name type="scientific">Mahella australiensis (strain DSM 15567 / CIP 107919 / 50-1 BON)</name>
    <dbReference type="NCBI Taxonomy" id="697281"/>
    <lineage>
        <taxon>Bacteria</taxon>
        <taxon>Bacillati</taxon>
        <taxon>Bacillota</taxon>
        <taxon>Clostridia</taxon>
        <taxon>Thermoanaerobacterales</taxon>
        <taxon>Thermoanaerobacterales Family IV. Incertae Sedis</taxon>
        <taxon>Mahella</taxon>
    </lineage>
</organism>
<dbReference type="OrthoDB" id="9812105at2"/>
<evidence type="ECO:0000259" key="3">
    <source>
        <dbReference type="Pfam" id="PF00881"/>
    </source>
</evidence>
<protein>
    <submittedName>
        <fullName evidence="4">Nitroreductase</fullName>
    </submittedName>
</protein>
<dbReference type="eggNOG" id="COG0778">
    <property type="taxonomic scope" value="Bacteria"/>
</dbReference>
<comment type="similarity">
    <text evidence="1">Belongs to the nitroreductase family.</text>
</comment>
<dbReference type="InterPro" id="IPR000415">
    <property type="entry name" value="Nitroreductase-like"/>
</dbReference>
<dbReference type="AlphaFoldDB" id="F3ZYR7"/>
<evidence type="ECO:0000313" key="5">
    <source>
        <dbReference type="Proteomes" id="UP000008457"/>
    </source>
</evidence>
<dbReference type="Proteomes" id="UP000008457">
    <property type="component" value="Chromosome"/>
</dbReference>
<dbReference type="InterPro" id="IPR029479">
    <property type="entry name" value="Nitroreductase"/>
</dbReference>
<evidence type="ECO:0000256" key="1">
    <source>
        <dbReference type="ARBA" id="ARBA00007118"/>
    </source>
</evidence>
<feature type="domain" description="Nitroreductase" evidence="3">
    <location>
        <begin position="7"/>
        <end position="151"/>
    </location>
</feature>
<reference evidence="5" key="1">
    <citation type="submission" date="2010-11" db="EMBL/GenBank/DDBJ databases">
        <title>The complete genome of Mahella australiensis DSM 15567.</title>
        <authorList>
            <consortium name="US DOE Joint Genome Institute (JGI-PGF)"/>
            <person name="Lucas S."/>
            <person name="Copeland A."/>
            <person name="Lapidus A."/>
            <person name="Bruce D."/>
            <person name="Goodwin L."/>
            <person name="Pitluck S."/>
            <person name="Kyrpides N."/>
            <person name="Mavromatis K."/>
            <person name="Pagani I."/>
            <person name="Ivanova N."/>
            <person name="Teshima H."/>
            <person name="Brettin T."/>
            <person name="Detter J.C."/>
            <person name="Han C."/>
            <person name="Tapia R."/>
            <person name="Land M."/>
            <person name="Hauser L."/>
            <person name="Markowitz V."/>
            <person name="Cheng J.-F."/>
            <person name="Hugenholtz P."/>
            <person name="Woyke T."/>
            <person name="Wu D."/>
            <person name="Spring S."/>
            <person name="Pukall R."/>
            <person name="Steenblock K."/>
            <person name="Schneider S."/>
            <person name="Klenk H.-P."/>
            <person name="Eisen J.A."/>
        </authorList>
    </citation>
    <scope>NUCLEOTIDE SEQUENCE [LARGE SCALE GENOMIC DNA]</scope>
    <source>
        <strain evidence="5">DSM 15567 / CIP 107919 / 50-1 BON</strain>
    </source>
</reference>
<dbReference type="Gene3D" id="2.20.180.10">
    <property type="entry name" value="putative fmn-dependent nitroreductase like domains"/>
    <property type="match status" value="1"/>
</dbReference>
<dbReference type="HOGENOM" id="CLU_070764_8_0_9"/>
<dbReference type="Pfam" id="PF00881">
    <property type="entry name" value="Nitroreductase"/>
    <property type="match status" value="1"/>
</dbReference>
<dbReference type="STRING" id="697281.Mahau_0448"/>